<accession>A0ABW4EAT6</accession>
<proteinExistence type="predicted"/>
<dbReference type="GO" id="GO:0005840">
    <property type="term" value="C:ribosome"/>
    <property type="evidence" value="ECO:0007669"/>
    <property type="project" value="UniProtKB-KW"/>
</dbReference>
<dbReference type="Gene3D" id="3.30.1330.30">
    <property type="match status" value="1"/>
</dbReference>
<organism evidence="2 3">
    <name type="scientific">Lacticaseibacillus baoqingensis</name>
    <dbReference type="NCBI Taxonomy" id="2486013"/>
    <lineage>
        <taxon>Bacteria</taxon>
        <taxon>Bacillati</taxon>
        <taxon>Bacillota</taxon>
        <taxon>Bacilli</taxon>
        <taxon>Lactobacillales</taxon>
        <taxon>Lactobacillaceae</taxon>
        <taxon>Lacticaseibacillus</taxon>
    </lineage>
</organism>
<dbReference type="Proteomes" id="UP001597252">
    <property type="component" value="Unassembled WGS sequence"/>
</dbReference>
<dbReference type="EMBL" id="JBHTON010000035">
    <property type="protein sequence ID" value="MFD1485710.1"/>
    <property type="molecule type" value="Genomic_DNA"/>
</dbReference>
<dbReference type="SUPFAM" id="SSF55315">
    <property type="entry name" value="L30e-like"/>
    <property type="match status" value="1"/>
</dbReference>
<dbReference type="RefSeq" id="WP_125749179.1">
    <property type="nucleotide sequence ID" value="NZ_JBHTON010000035.1"/>
</dbReference>
<evidence type="ECO:0000313" key="2">
    <source>
        <dbReference type="EMBL" id="MFD1485710.1"/>
    </source>
</evidence>
<dbReference type="Pfam" id="PF01248">
    <property type="entry name" value="Ribosomal_L7Ae"/>
    <property type="match status" value="1"/>
</dbReference>
<keyword evidence="2" id="KW-0687">Ribonucleoprotein</keyword>
<gene>
    <name evidence="2" type="ORF">ACFQ5J_10755</name>
</gene>
<reference evidence="3" key="1">
    <citation type="journal article" date="2019" name="Int. J. Syst. Evol. Microbiol.">
        <title>The Global Catalogue of Microorganisms (GCM) 10K type strain sequencing project: providing services to taxonomists for standard genome sequencing and annotation.</title>
        <authorList>
            <consortium name="The Broad Institute Genomics Platform"/>
            <consortium name="The Broad Institute Genome Sequencing Center for Infectious Disease"/>
            <person name="Wu L."/>
            <person name="Ma J."/>
        </authorList>
    </citation>
    <scope>NUCLEOTIDE SEQUENCE [LARGE SCALE GENOMIC DNA]</scope>
    <source>
        <strain evidence="3">CCM 8903</strain>
    </source>
</reference>
<comment type="caution">
    <text evidence="2">The sequence shown here is derived from an EMBL/GenBank/DDBJ whole genome shotgun (WGS) entry which is preliminary data.</text>
</comment>
<dbReference type="InterPro" id="IPR029064">
    <property type="entry name" value="Ribosomal_eL30-like_sf"/>
</dbReference>
<sequence length="100" mass="10675">MTPQQQAEHLLGLARRAGKLTMGEGFVLAAIRDGKAKLVIVASDASPRTIKLFHDKSSFYEIPYVNALTKLAIAGAIGVPRTALAVVDQGFATKLIKLLT</sequence>
<dbReference type="InterPro" id="IPR004038">
    <property type="entry name" value="Ribosomal_eL8/eL30/eS12/Gad45"/>
</dbReference>
<keyword evidence="2" id="KW-0689">Ribosomal protein</keyword>
<protein>
    <submittedName>
        <fullName evidence="2">L7Ae/L30e/S12e/Gadd45 family ribosomal protein</fullName>
    </submittedName>
</protein>
<feature type="domain" description="Ribosomal protein eL8/eL30/eS12/Gadd45" evidence="1">
    <location>
        <begin position="6"/>
        <end position="95"/>
    </location>
</feature>
<evidence type="ECO:0000313" key="3">
    <source>
        <dbReference type="Proteomes" id="UP001597252"/>
    </source>
</evidence>
<keyword evidence="3" id="KW-1185">Reference proteome</keyword>
<name>A0ABW4EAT6_9LACO</name>
<evidence type="ECO:0000259" key="1">
    <source>
        <dbReference type="Pfam" id="PF01248"/>
    </source>
</evidence>